<comment type="caution">
    <text evidence="3">The sequence shown here is derived from an EMBL/GenBank/DDBJ whole genome shotgun (WGS) entry which is preliminary data.</text>
</comment>
<gene>
    <name evidence="3" type="ORF">F8144_17095</name>
</gene>
<dbReference type="AlphaFoldDB" id="A0A7J5DGP4"/>
<keyword evidence="4" id="KW-1185">Reference proteome</keyword>
<feature type="chain" id="PRO_5029472238" evidence="1">
    <location>
        <begin position="29"/>
        <end position="220"/>
    </location>
</feature>
<dbReference type="Pfam" id="PF07510">
    <property type="entry name" value="GmrSD_C"/>
    <property type="match status" value="1"/>
</dbReference>
<dbReference type="RefSeq" id="WP_151470199.1">
    <property type="nucleotide sequence ID" value="NZ_WBKG01000013.1"/>
</dbReference>
<proteinExistence type="predicted"/>
<feature type="domain" description="GmrSD restriction endonucleases C-terminal" evidence="2">
    <location>
        <begin position="110"/>
        <end position="203"/>
    </location>
</feature>
<dbReference type="EMBL" id="WBKG01000013">
    <property type="protein sequence ID" value="KAB1987445.1"/>
    <property type="molecule type" value="Genomic_DNA"/>
</dbReference>
<evidence type="ECO:0000259" key="2">
    <source>
        <dbReference type="Pfam" id="PF07510"/>
    </source>
</evidence>
<organism evidence="3 4">
    <name type="scientific">Streptomyces triticiradicis</name>
    <dbReference type="NCBI Taxonomy" id="2651189"/>
    <lineage>
        <taxon>Bacteria</taxon>
        <taxon>Bacillati</taxon>
        <taxon>Actinomycetota</taxon>
        <taxon>Actinomycetes</taxon>
        <taxon>Kitasatosporales</taxon>
        <taxon>Streptomycetaceae</taxon>
        <taxon>Streptomyces</taxon>
    </lineage>
</organism>
<keyword evidence="3" id="KW-0378">Hydrolase</keyword>
<sequence length="220" mass="23945">MTIKKRMLICALAAVALAGGLPAAAAQADDPARVGSVRELIAELPVADEVRDGYERSKFRHWIDADKDGCNTRMEVLKEEAVEAPTQGVNCALGGGQWFSYYDDVLVSGASGLDIDHMVPLAESWDSGAYDWTPERRQAYANDLGWSRSLVAVTARTNRQKADQDPSTWMPPADDALCHYVADWVSVKTRWQLSVDPAELQALQQAAAACPDEELAVPLA</sequence>
<dbReference type="PANTHER" id="PTHR24094">
    <property type="entry name" value="SECRETED PROTEIN"/>
    <property type="match status" value="1"/>
</dbReference>
<dbReference type="PANTHER" id="PTHR24094:SF15">
    <property type="entry name" value="AMP-DEPENDENT SYNTHETASE_LIGASE DOMAIN-CONTAINING PROTEIN-RELATED"/>
    <property type="match status" value="1"/>
</dbReference>
<protein>
    <submittedName>
        <fullName evidence="3">HNH endonuclease</fullName>
    </submittedName>
</protein>
<dbReference type="InterPro" id="IPR011089">
    <property type="entry name" value="GmrSD_C"/>
</dbReference>
<evidence type="ECO:0000256" key="1">
    <source>
        <dbReference type="SAM" id="SignalP"/>
    </source>
</evidence>
<reference evidence="3 4" key="1">
    <citation type="submission" date="2019-09" db="EMBL/GenBank/DDBJ databases">
        <title>Isolation and identification of active actinomycetes.</title>
        <authorList>
            <person name="Yu Z."/>
            <person name="Han C."/>
            <person name="Yu B."/>
        </authorList>
    </citation>
    <scope>NUCLEOTIDE SEQUENCE [LARGE SCALE GENOMIC DNA]</scope>
    <source>
        <strain evidence="3 4">NEAU-H2</strain>
    </source>
</reference>
<dbReference type="GO" id="GO:0004519">
    <property type="term" value="F:endonuclease activity"/>
    <property type="evidence" value="ECO:0007669"/>
    <property type="project" value="UniProtKB-KW"/>
</dbReference>
<dbReference type="Proteomes" id="UP000442990">
    <property type="component" value="Unassembled WGS sequence"/>
</dbReference>
<accession>A0A7J5DGP4</accession>
<keyword evidence="3" id="KW-0540">Nuclease</keyword>
<name>A0A7J5DGP4_9ACTN</name>
<feature type="signal peptide" evidence="1">
    <location>
        <begin position="1"/>
        <end position="28"/>
    </location>
</feature>
<keyword evidence="3" id="KW-0255">Endonuclease</keyword>
<evidence type="ECO:0000313" key="3">
    <source>
        <dbReference type="EMBL" id="KAB1987445.1"/>
    </source>
</evidence>
<evidence type="ECO:0000313" key="4">
    <source>
        <dbReference type="Proteomes" id="UP000442990"/>
    </source>
</evidence>
<keyword evidence="1" id="KW-0732">Signal</keyword>